<dbReference type="GO" id="GO:0071897">
    <property type="term" value="P:DNA biosynthetic process"/>
    <property type="evidence" value="ECO:0007669"/>
    <property type="project" value="UniProtKB-ARBA"/>
</dbReference>
<dbReference type="Gene3D" id="3.60.10.10">
    <property type="entry name" value="Endonuclease/exonuclease/phosphatase"/>
    <property type="match status" value="1"/>
</dbReference>
<dbReference type="PROSITE" id="PS50878">
    <property type="entry name" value="RT_POL"/>
    <property type="match status" value="1"/>
</dbReference>
<sequence length="761" mass="84799">FVAHRVTEILDISLAGKWRHIPGELNPADDGSRGISEAFSTPQHRWFRGPDFLLLPELARPPPLGIPEPPNDDPECIYIENWYILHCLHIEVKTHVRDSVAKAGNIVCKHIPNFAACVELSTRHGPLRFPSIYLRPSISNFLTTVSPIFEVTSAPFAIIGTNVNASSRLWNSAYNDKRGSDLESFLVCSRLNVVNRPYTELDFVPAGTFFYHPYIFFEIDHGDFDKPYKKSYRPSVPTLPRINLDLYSIELAKALGRLPHPIHIESSEAVEAQIANLTSALSASAFAARVPVSRLKCSKNMVWWTKDLCVLRSRTRSLYKAWSKHKTAQSEQLYRSSKSRYQLELRAAKCRAWDKVRKSTTDGDVFRVLSDFKGKSKSIPLPSEILIDGAPSTDPIAIADGCARHCFPDEPPSDTAHLAVENEALASFHTHQDDIPPVISDWEFESAVRSLNPKSAPGVDDISADLLLFSLPLIKPYLSAILNACDWISTNQHGFRENRSTETAALSLISFIEGSFSDKKVFASAFLDLKSAFDSTWHPAIISALAKRACPNYRIKIIHSFLSNRQVSLSMNENTLKRRVNLGCPQGGVLSQFLLSLLVDDLLRLSFPFPVKMIAYADDITIVTAHKGVYIATQNLQTACDAVGTWLSTKKLFLDAVETVFVMFSRRQVSWDNLSILINRARISPSHSASFLGFVLDAHLIWDKPKPVLSQPSYLPATVLSIPTSTVSVSPHLPPVAAVPLMSQLYTTFFNALSTTLSERS</sequence>
<dbReference type="InterPro" id="IPR000477">
    <property type="entry name" value="RT_dom"/>
</dbReference>
<name>A0A164TFW3_9CRUS</name>
<feature type="non-terminal residue" evidence="2">
    <location>
        <position position="1"/>
    </location>
</feature>
<dbReference type="Pfam" id="PF14529">
    <property type="entry name" value="Exo_endo_phos_2"/>
    <property type="match status" value="1"/>
</dbReference>
<evidence type="ECO:0000313" key="2">
    <source>
        <dbReference type="EMBL" id="KZS10420.1"/>
    </source>
</evidence>
<dbReference type="GO" id="GO:0003824">
    <property type="term" value="F:catalytic activity"/>
    <property type="evidence" value="ECO:0007669"/>
    <property type="project" value="InterPro"/>
</dbReference>
<dbReference type="Proteomes" id="UP000076858">
    <property type="component" value="Unassembled WGS sequence"/>
</dbReference>
<dbReference type="AlphaFoldDB" id="A0A164TFW3"/>
<dbReference type="InterPro" id="IPR043502">
    <property type="entry name" value="DNA/RNA_pol_sf"/>
</dbReference>
<dbReference type="OrthoDB" id="6382908at2759"/>
<evidence type="ECO:0000313" key="3">
    <source>
        <dbReference type="Proteomes" id="UP000076858"/>
    </source>
</evidence>
<dbReference type="SUPFAM" id="SSF56672">
    <property type="entry name" value="DNA/RNA polymerases"/>
    <property type="match status" value="1"/>
</dbReference>
<dbReference type="InterPro" id="IPR036691">
    <property type="entry name" value="Endo/exonu/phosph_ase_sf"/>
</dbReference>
<dbReference type="EMBL" id="LRGB01001803">
    <property type="protein sequence ID" value="KZS10420.1"/>
    <property type="molecule type" value="Genomic_DNA"/>
</dbReference>
<dbReference type="Pfam" id="PF00078">
    <property type="entry name" value="RVT_1"/>
    <property type="match status" value="1"/>
</dbReference>
<protein>
    <recommendedName>
        <fullName evidence="1">Reverse transcriptase domain-containing protein</fullName>
    </recommendedName>
</protein>
<evidence type="ECO:0000259" key="1">
    <source>
        <dbReference type="PROSITE" id="PS50878"/>
    </source>
</evidence>
<feature type="domain" description="Reverse transcriptase" evidence="1">
    <location>
        <begin position="334"/>
        <end position="696"/>
    </location>
</feature>
<reference evidence="2 3" key="1">
    <citation type="submission" date="2016-03" db="EMBL/GenBank/DDBJ databases">
        <title>EvidentialGene: Evidence-directed Construction of Genes on Genomes.</title>
        <authorList>
            <person name="Gilbert D.G."/>
            <person name="Choi J.-H."/>
            <person name="Mockaitis K."/>
            <person name="Colbourne J."/>
            <person name="Pfrender M."/>
        </authorList>
    </citation>
    <scope>NUCLEOTIDE SEQUENCE [LARGE SCALE GENOMIC DNA]</scope>
    <source>
        <strain evidence="2 3">Xinb3</strain>
        <tissue evidence="2">Complete organism</tissue>
    </source>
</reference>
<gene>
    <name evidence="2" type="ORF">APZ42_025121</name>
</gene>
<proteinExistence type="predicted"/>
<dbReference type="SUPFAM" id="SSF56219">
    <property type="entry name" value="DNase I-like"/>
    <property type="match status" value="1"/>
</dbReference>
<dbReference type="PANTHER" id="PTHR19446">
    <property type="entry name" value="REVERSE TRANSCRIPTASES"/>
    <property type="match status" value="1"/>
</dbReference>
<comment type="caution">
    <text evidence="2">The sequence shown here is derived from an EMBL/GenBank/DDBJ whole genome shotgun (WGS) entry which is preliminary data.</text>
</comment>
<keyword evidence="3" id="KW-1185">Reference proteome</keyword>
<dbReference type="InterPro" id="IPR005135">
    <property type="entry name" value="Endo/exonuclease/phosphatase"/>
</dbReference>
<accession>A0A164TFW3</accession>
<organism evidence="2 3">
    <name type="scientific">Daphnia magna</name>
    <dbReference type="NCBI Taxonomy" id="35525"/>
    <lineage>
        <taxon>Eukaryota</taxon>
        <taxon>Metazoa</taxon>
        <taxon>Ecdysozoa</taxon>
        <taxon>Arthropoda</taxon>
        <taxon>Crustacea</taxon>
        <taxon>Branchiopoda</taxon>
        <taxon>Diplostraca</taxon>
        <taxon>Cladocera</taxon>
        <taxon>Anomopoda</taxon>
        <taxon>Daphniidae</taxon>
        <taxon>Daphnia</taxon>
    </lineage>
</organism>